<keyword evidence="5 10" id="KW-1133">Transmembrane helix</keyword>
<dbReference type="PRINTS" id="PR00176">
    <property type="entry name" value="NANEUSMPORT"/>
</dbReference>
<dbReference type="GO" id="GO:0089718">
    <property type="term" value="P:amino acid import across plasma membrane"/>
    <property type="evidence" value="ECO:0007669"/>
    <property type="project" value="TreeGrafter"/>
</dbReference>
<dbReference type="AlphaFoldDB" id="A0A433U5F3"/>
<keyword evidence="3" id="KW-0813">Transport</keyword>
<feature type="binding site" evidence="8">
    <location>
        <position position="288"/>
    </location>
    <ligand>
        <name>Na(+)</name>
        <dbReference type="ChEBI" id="CHEBI:29101"/>
        <label>1</label>
    </ligand>
</feature>
<dbReference type="PROSITE" id="PS50267">
    <property type="entry name" value="NA_NEUROTRAN_SYMP_3"/>
    <property type="match status" value="1"/>
</dbReference>
<feature type="binding site" evidence="8">
    <location>
        <position position="31"/>
    </location>
    <ligand>
        <name>Na(+)</name>
        <dbReference type="ChEBI" id="CHEBI:29101"/>
        <label>1</label>
    </ligand>
</feature>
<protein>
    <recommendedName>
        <fullName evidence="13">Transporter</fullName>
    </recommendedName>
</protein>
<gene>
    <name evidence="11" type="ORF">EGW08_003191</name>
</gene>
<feature type="binding site" evidence="8">
    <location>
        <position position="385"/>
    </location>
    <ligand>
        <name>Na(+)</name>
        <dbReference type="ChEBI" id="CHEBI:29101"/>
        <label>1</label>
    </ligand>
</feature>
<feature type="binding site" evidence="8">
    <location>
        <position position="32"/>
    </location>
    <ligand>
        <name>Na(+)</name>
        <dbReference type="ChEBI" id="CHEBI:29101"/>
        <label>1</label>
    </ligand>
</feature>
<organism evidence="11 12">
    <name type="scientific">Elysia chlorotica</name>
    <name type="common">Eastern emerald elysia</name>
    <name type="synonym">Sea slug</name>
    <dbReference type="NCBI Taxonomy" id="188477"/>
    <lineage>
        <taxon>Eukaryota</taxon>
        <taxon>Metazoa</taxon>
        <taxon>Spiralia</taxon>
        <taxon>Lophotrochozoa</taxon>
        <taxon>Mollusca</taxon>
        <taxon>Gastropoda</taxon>
        <taxon>Heterobranchia</taxon>
        <taxon>Euthyneura</taxon>
        <taxon>Panpulmonata</taxon>
        <taxon>Sacoglossa</taxon>
        <taxon>Placobranchoidea</taxon>
        <taxon>Plakobranchidae</taxon>
        <taxon>Elysia</taxon>
    </lineage>
</organism>
<evidence type="ECO:0000256" key="7">
    <source>
        <dbReference type="ARBA" id="ARBA00023180"/>
    </source>
</evidence>
<feature type="transmembrane region" description="Helical" evidence="10">
    <location>
        <begin position="238"/>
        <end position="261"/>
    </location>
</feature>
<evidence type="ECO:0000313" key="12">
    <source>
        <dbReference type="Proteomes" id="UP000271974"/>
    </source>
</evidence>
<comment type="subcellular location">
    <subcellularLocation>
        <location evidence="1">Membrane</location>
        <topology evidence="1">Multi-pass membrane protein</topology>
    </subcellularLocation>
</comment>
<feature type="transmembrane region" description="Helical" evidence="10">
    <location>
        <begin position="205"/>
        <end position="226"/>
    </location>
</feature>
<keyword evidence="6 10" id="KW-0472">Membrane</keyword>
<dbReference type="GO" id="GO:0046872">
    <property type="term" value="F:metal ion binding"/>
    <property type="evidence" value="ECO:0007669"/>
    <property type="project" value="UniProtKB-KW"/>
</dbReference>
<feature type="transmembrane region" description="Helical" evidence="10">
    <location>
        <begin position="52"/>
        <end position="74"/>
    </location>
</feature>
<dbReference type="Pfam" id="PF00209">
    <property type="entry name" value="SNF"/>
    <property type="match status" value="1"/>
</dbReference>
<evidence type="ECO:0000313" key="11">
    <source>
        <dbReference type="EMBL" id="RUS89020.1"/>
    </source>
</evidence>
<keyword evidence="9" id="KW-1015">Disulfide bond</keyword>
<feature type="non-terminal residue" evidence="11">
    <location>
        <position position="500"/>
    </location>
</feature>
<keyword evidence="8" id="KW-0915">Sodium</keyword>
<evidence type="ECO:0000256" key="5">
    <source>
        <dbReference type="ARBA" id="ARBA00022989"/>
    </source>
</evidence>
<reference evidence="11 12" key="1">
    <citation type="submission" date="2019-01" db="EMBL/GenBank/DDBJ databases">
        <title>A draft genome assembly of the solar-powered sea slug Elysia chlorotica.</title>
        <authorList>
            <person name="Cai H."/>
            <person name="Li Q."/>
            <person name="Fang X."/>
            <person name="Li J."/>
            <person name="Curtis N.E."/>
            <person name="Altenburger A."/>
            <person name="Shibata T."/>
            <person name="Feng M."/>
            <person name="Maeda T."/>
            <person name="Schwartz J.A."/>
            <person name="Shigenobu S."/>
            <person name="Lundholm N."/>
            <person name="Nishiyama T."/>
            <person name="Yang H."/>
            <person name="Hasebe M."/>
            <person name="Li S."/>
            <person name="Pierce S.K."/>
            <person name="Wang J."/>
        </authorList>
    </citation>
    <scope>NUCLEOTIDE SEQUENCE [LARGE SCALE GENOMIC DNA]</scope>
    <source>
        <strain evidence="11">EC2010</strain>
        <tissue evidence="11">Whole organism of an adult</tissue>
    </source>
</reference>
<dbReference type="OrthoDB" id="6581954at2759"/>
<dbReference type="GO" id="GO:0005283">
    <property type="term" value="F:amino acid:sodium symporter activity"/>
    <property type="evidence" value="ECO:0007669"/>
    <property type="project" value="TreeGrafter"/>
</dbReference>
<feature type="disulfide bond" evidence="9">
    <location>
        <begin position="134"/>
        <end position="143"/>
    </location>
</feature>
<feature type="binding site" evidence="8">
    <location>
        <position position="320"/>
    </location>
    <ligand>
        <name>Na(+)</name>
        <dbReference type="ChEBI" id="CHEBI:29101"/>
        <label>2</label>
    </ligand>
</feature>
<dbReference type="PROSITE" id="PS00754">
    <property type="entry name" value="NA_NEUROTRAN_SYMP_2"/>
    <property type="match status" value="1"/>
</dbReference>
<feature type="transmembrane region" description="Helical" evidence="10">
    <location>
        <begin position="281"/>
        <end position="302"/>
    </location>
</feature>
<dbReference type="GO" id="GO:0005886">
    <property type="term" value="C:plasma membrane"/>
    <property type="evidence" value="ECO:0007669"/>
    <property type="project" value="TreeGrafter"/>
</dbReference>
<evidence type="ECO:0008006" key="13">
    <source>
        <dbReference type="Google" id="ProtNLM"/>
    </source>
</evidence>
<evidence type="ECO:0000256" key="4">
    <source>
        <dbReference type="ARBA" id="ARBA00022692"/>
    </source>
</evidence>
<feature type="binding site" evidence="8">
    <location>
        <position position="36"/>
    </location>
    <ligand>
        <name>Na(+)</name>
        <dbReference type="ChEBI" id="CHEBI:29101"/>
        <label>1</label>
    </ligand>
</feature>
<evidence type="ECO:0000256" key="9">
    <source>
        <dbReference type="PIRSR" id="PIRSR600175-2"/>
    </source>
</evidence>
<evidence type="ECO:0000256" key="6">
    <source>
        <dbReference type="ARBA" id="ARBA00023136"/>
    </source>
</evidence>
<feature type="binding site" evidence="8">
    <location>
        <position position="29"/>
    </location>
    <ligand>
        <name>Na(+)</name>
        <dbReference type="ChEBI" id="CHEBI:29101"/>
        <label>1</label>
    </ligand>
</feature>
<dbReference type="PANTHER" id="PTHR11616">
    <property type="entry name" value="SODIUM/CHLORIDE DEPENDENT TRANSPORTER"/>
    <property type="match status" value="1"/>
</dbReference>
<keyword evidence="12" id="KW-1185">Reference proteome</keyword>
<evidence type="ECO:0000256" key="8">
    <source>
        <dbReference type="PIRSR" id="PIRSR600175-1"/>
    </source>
</evidence>
<comment type="caution">
    <text evidence="11">The sequence shown here is derived from an EMBL/GenBank/DDBJ whole genome shotgun (WGS) entry which is preliminary data.</text>
</comment>
<name>A0A433U5F3_ELYCH</name>
<feature type="transmembrane region" description="Helical" evidence="10">
    <location>
        <begin position="373"/>
        <end position="394"/>
    </location>
</feature>
<dbReference type="PANTHER" id="PTHR11616:SF321">
    <property type="entry name" value="SODIUM-DEPENDENT NUTRIENT AMINO ACID TRANSPORTER 1-RELATED"/>
    <property type="match status" value="1"/>
</dbReference>
<feature type="transmembrane region" description="Helical" evidence="10">
    <location>
        <begin position="415"/>
        <end position="434"/>
    </location>
</feature>
<dbReference type="Proteomes" id="UP000271974">
    <property type="component" value="Unassembled WGS sequence"/>
</dbReference>
<keyword evidence="8" id="KW-0479">Metal-binding</keyword>
<dbReference type="EMBL" id="RQTK01000068">
    <property type="protein sequence ID" value="RUS89020.1"/>
    <property type="molecule type" value="Genomic_DNA"/>
</dbReference>
<evidence type="ECO:0000256" key="2">
    <source>
        <dbReference type="ARBA" id="ARBA00006459"/>
    </source>
</evidence>
<feature type="transmembrane region" description="Helical" evidence="10">
    <location>
        <begin position="95"/>
        <end position="122"/>
    </location>
</feature>
<keyword evidence="7" id="KW-0325">Glycoprotein</keyword>
<proteinExistence type="inferred from homology"/>
<evidence type="ECO:0000256" key="3">
    <source>
        <dbReference type="ARBA" id="ARBA00022448"/>
    </source>
</evidence>
<dbReference type="InterPro" id="IPR000175">
    <property type="entry name" value="Na/ntran_symport"/>
</dbReference>
<keyword evidence="4 10" id="KW-0812">Transmembrane</keyword>
<feature type="transmembrane region" description="Helical" evidence="10">
    <location>
        <begin position="21"/>
        <end position="40"/>
    </location>
</feature>
<evidence type="ECO:0000256" key="1">
    <source>
        <dbReference type="ARBA" id="ARBA00004141"/>
    </source>
</evidence>
<feature type="transmembrane region" description="Helical" evidence="10">
    <location>
        <begin position="446"/>
        <end position="469"/>
    </location>
</feature>
<feature type="transmembrane region" description="Helical" evidence="10">
    <location>
        <begin position="314"/>
        <end position="338"/>
    </location>
</feature>
<comment type="similarity">
    <text evidence="2">Belongs to the sodium:neurotransmitter symporter (SNF) (TC 2.A.22) family.</text>
</comment>
<accession>A0A433U5F3</accession>
<evidence type="ECO:0000256" key="10">
    <source>
        <dbReference type="SAM" id="Phobius"/>
    </source>
</evidence>
<dbReference type="SUPFAM" id="SSF161070">
    <property type="entry name" value="SNF-like"/>
    <property type="match status" value="1"/>
</dbReference>
<dbReference type="InterPro" id="IPR037272">
    <property type="entry name" value="SNS_sf"/>
</dbReference>
<sequence length="500" mass="55342">MAGQSACREEEKVRATWGRHLEFLVVCVGFAVGLGNVWRFPHLMYSSGGGAFFIPYLISLVFIGAPLFCLEILFGQFASRGPINIWEINLLFKGLGYTMVIMSGVISIYYNIVVATAIYFFFASMQDPLPWTTCGNEWNSCNCRTPGMNETLLDPLLWYNSSNGRLDCSSMNFTSSNVVSASHEYYYNAVLAITDGIQTPGSIKWDLTLCNLLGWIIICAALIGGVKSMGKVGYVSAILPYILLTVLVVRGVTLEGAYKGLTFYLKPDFSKLSDSRVWKSAAAQIFFSLSCCTGSLTAMSSYNKFENNFISDSLVIPLINSFTSFYAGLAIFSVLGFMSANTGLDVANVTTKGPGLTFVAYPEALAQMPVPQLWSLLFFFMVVCLGMGTQFPSVETVLTGLQDEFPMLQKRKNNLIFRVGVCIAGFLLGIPQTTQGGFYVLEWCDIFIGWPLLLVGFLQVVAIVWVYGLGRFSEDIFLMIGSNPLAWKIYKFYFRWAITA</sequence>